<sequence>MGGRAPRRVRAAGLAVVLGLGVILGPGAGGAEAQTQAQTLADIRAELEAVRDALAGLQAELAPGAGVAASEAVAGSVLDRVDALERSVQRLTAATDELGFRIDAVVADGTNRIGDIEFRLSELEGGDPASAPPTVPLGGEGAAPGAAAPVPGPDTPALLAGERAAFDAAAAAHAAGDWSGAVALLDAFAEAYPLGVLTPRAHLLRADALEQMGDAAAAARAWLAGYGADPDGATAPGALLGLGSALARLDQAEEACIMLDEVLLRFPDSAEASDADDARTEIGCP</sequence>
<name>A0A934TMH0_9RHOB</name>
<proteinExistence type="predicted"/>
<protein>
    <recommendedName>
        <fullName evidence="4">Cell division coordinator CpoB</fullName>
    </recommendedName>
</protein>
<evidence type="ECO:0008006" key="4">
    <source>
        <dbReference type="Google" id="ProtNLM"/>
    </source>
</evidence>
<dbReference type="InterPro" id="IPR019734">
    <property type="entry name" value="TPR_rpt"/>
</dbReference>
<evidence type="ECO:0000256" key="1">
    <source>
        <dbReference type="SAM" id="MobiDB-lite"/>
    </source>
</evidence>
<keyword evidence="3" id="KW-1185">Reference proteome</keyword>
<organism evidence="2 3">
    <name type="scientific">Rhodobaculum claviforme</name>
    <dbReference type="NCBI Taxonomy" id="1549854"/>
    <lineage>
        <taxon>Bacteria</taxon>
        <taxon>Pseudomonadati</taxon>
        <taxon>Pseudomonadota</taxon>
        <taxon>Alphaproteobacteria</taxon>
        <taxon>Rhodobacterales</taxon>
        <taxon>Paracoccaceae</taxon>
        <taxon>Rhodobaculum</taxon>
    </lineage>
</organism>
<accession>A0A934TMH0</accession>
<feature type="region of interest" description="Disordered" evidence="1">
    <location>
        <begin position="124"/>
        <end position="147"/>
    </location>
</feature>
<dbReference type="EMBL" id="NHSD01000294">
    <property type="protein sequence ID" value="MBK5928181.1"/>
    <property type="molecule type" value="Genomic_DNA"/>
</dbReference>
<gene>
    <name evidence="2" type="ORF">CCR87_12710</name>
</gene>
<dbReference type="Proteomes" id="UP000706333">
    <property type="component" value="Unassembled WGS sequence"/>
</dbReference>
<comment type="caution">
    <text evidence="2">The sequence shown here is derived from an EMBL/GenBank/DDBJ whole genome shotgun (WGS) entry which is preliminary data.</text>
</comment>
<dbReference type="AlphaFoldDB" id="A0A934TMH0"/>
<evidence type="ECO:0000313" key="3">
    <source>
        <dbReference type="Proteomes" id="UP000706333"/>
    </source>
</evidence>
<dbReference type="Pfam" id="PF13174">
    <property type="entry name" value="TPR_6"/>
    <property type="match status" value="1"/>
</dbReference>
<dbReference type="SUPFAM" id="SSF48452">
    <property type="entry name" value="TPR-like"/>
    <property type="match status" value="1"/>
</dbReference>
<reference evidence="2" key="2">
    <citation type="journal article" date="2020" name="Microorganisms">
        <title>Osmotic Adaptation and Compatible Solute Biosynthesis of Phototrophic Bacteria as Revealed from Genome Analyses.</title>
        <authorList>
            <person name="Imhoff J.F."/>
            <person name="Rahn T."/>
            <person name="Kunzel S."/>
            <person name="Keller A."/>
            <person name="Neulinger S.C."/>
        </authorList>
    </citation>
    <scope>NUCLEOTIDE SEQUENCE</scope>
    <source>
        <strain evidence="2">LMG 28126</strain>
    </source>
</reference>
<dbReference type="InterPro" id="IPR011990">
    <property type="entry name" value="TPR-like_helical_dom_sf"/>
</dbReference>
<evidence type="ECO:0000313" key="2">
    <source>
        <dbReference type="EMBL" id="MBK5928181.1"/>
    </source>
</evidence>
<dbReference type="RefSeq" id="WP_242512000.1">
    <property type="nucleotide sequence ID" value="NZ_NHSD01000294.1"/>
</dbReference>
<reference evidence="2" key="1">
    <citation type="submission" date="2017-05" db="EMBL/GenBank/DDBJ databases">
        <authorList>
            <person name="Imhoff J.F."/>
            <person name="Rahn T."/>
            <person name="Kuenzel S."/>
            <person name="Neulinger S.C."/>
        </authorList>
    </citation>
    <scope>NUCLEOTIDE SEQUENCE</scope>
    <source>
        <strain evidence="2">LMG 28126</strain>
    </source>
</reference>
<dbReference type="Gene3D" id="1.25.40.10">
    <property type="entry name" value="Tetratricopeptide repeat domain"/>
    <property type="match status" value="1"/>
</dbReference>